<feature type="region of interest" description="Disordered" evidence="2">
    <location>
        <begin position="479"/>
        <end position="505"/>
    </location>
</feature>
<accession>A0AAD7LED1</accession>
<gene>
    <name evidence="3" type="ORF">O6P43_022768</name>
</gene>
<keyword evidence="4" id="KW-1185">Reference proteome</keyword>
<dbReference type="Proteomes" id="UP001163823">
    <property type="component" value="Chromosome 9"/>
</dbReference>
<dbReference type="KEGG" id="qsa:O6P43_022768"/>
<protein>
    <submittedName>
        <fullName evidence="3">Nuclear mitotic apparatus 1</fullName>
    </submittedName>
</protein>
<evidence type="ECO:0000313" key="3">
    <source>
        <dbReference type="EMBL" id="KAJ7956303.1"/>
    </source>
</evidence>
<feature type="compositionally biased region" description="Polar residues" evidence="2">
    <location>
        <begin position="335"/>
        <end position="352"/>
    </location>
</feature>
<comment type="caution">
    <text evidence="3">The sequence shown here is derived from an EMBL/GenBank/DDBJ whole genome shotgun (WGS) entry which is preliminary data.</text>
</comment>
<evidence type="ECO:0000256" key="2">
    <source>
        <dbReference type="SAM" id="MobiDB-lite"/>
    </source>
</evidence>
<dbReference type="AlphaFoldDB" id="A0AAD7LED1"/>
<reference evidence="3" key="1">
    <citation type="journal article" date="2023" name="Science">
        <title>Elucidation of the pathway for biosynthesis of saponin adjuvants from the soapbark tree.</title>
        <authorList>
            <person name="Reed J."/>
            <person name="Orme A."/>
            <person name="El-Demerdash A."/>
            <person name="Owen C."/>
            <person name="Martin L.B.B."/>
            <person name="Misra R.C."/>
            <person name="Kikuchi S."/>
            <person name="Rejzek M."/>
            <person name="Martin A.C."/>
            <person name="Harkess A."/>
            <person name="Leebens-Mack J."/>
            <person name="Louveau T."/>
            <person name="Stephenson M.J."/>
            <person name="Osbourn A."/>
        </authorList>
    </citation>
    <scope>NUCLEOTIDE SEQUENCE</scope>
    <source>
        <strain evidence="3">S10</strain>
    </source>
</reference>
<dbReference type="PANTHER" id="PTHR34778:SF2">
    <property type="entry name" value="OS02G0580700 PROTEIN"/>
    <property type="match status" value="1"/>
</dbReference>
<dbReference type="PANTHER" id="PTHR34778">
    <property type="entry name" value="OS02G0580700 PROTEIN"/>
    <property type="match status" value="1"/>
</dbReference>
<proteinExistence type="predicted"/>
<evidence type="ECO:0000256" key="1">
    <source>
        <dbReference type="SAM" id="Coils"/>
    </source>
</evidence>
<sequence length="524" mass="59210">MDESEKLTALKKAYADIILNTAKEAAARIMVSERKAIRFQQELVSTKEEALRMLLRLKQMLDSKVSEAEVTSLSQQKKIEELEAQLQEAEEIVRDLRAELREVQAELDKITNHQMHPLDEQTVEGETEIQEEILKNTIPHGSLYSVPVSQFELVTSHDTTSGTVNGMYEGNKCNVALDHIYNYINSPDFPSIVIRRKEPELYRNGCTQRIRASERNLFGGKFSLSGKVDDSKNETLTRAGEEAEVICAAPSQRSDSMYEAEKNVDELKVRYADDCHMKFKLPAIKSFHKKRRATRYRKGKAPSSRSHLEKAIETLKASQLSSNENSAYIVDNNDQKGGNSSKICETPVSPSSHKPCLPTEMIKQSGFVDITDTDEQFLKPCNGWNKVNNDKELMDKSDLTRQESLSAETLEVPACKEDVETANDSLDNMAPKASDPDEKVSGQSADNKFLKYTFRRKRKKECLSSPDGDVSLEKSCLKKKAEEKQNDNVEAVKSCVPAESSRDSRRLAQVARQLISLSEKKWWQ</sequence>
<name>A0AAD7LED1_QUISA</name>
<dbReference type="EMBL" id="JARAOO010000009">
    <property type="protein sequence ID" value="KAJ7956303.1"/>
    <property type="molecule type" value="Genomic_DNA"/>
</dbReference>
<feature type="region of interest" description="Disordered" evidence="2">
    <location>
        <begin position="331"/>
        <end position="356"/>
    </location>
</feature>
<evidence type="ECO:0000313" key="4">
    <source>
        <dbReference type="Proteomes" id="UP001163823"/>
    </source>
</evidence>
<organism evidence="3 4">
    <name type="scientific">Quillaja saponaria</name>
    <name type="common">Soap bark tree</name>
    <dbReference type="NCBI Taxonomy" id="32244"/>
    <lineage>
        <taxon>Eukaryota</taxon>
        <taxon>Viridiplantae</taxon>
        <taxon>Streptophyta</taxon>
        <taxon>Embryophyta</taxon>
        <taxon>Tracheophyta</taxon>
        <taxon>Spermatophyta</taxon>
        <taxon>Magnoliopsida</taxon>
        <taxon>eudicotyledons</taxon>
        <taxon>Gunneridae</taxon>
        <taxon>Pentapetalae</taxon>
        <taxon>rosids</taxon>
        <taxon>fabids</taxon>
        <taxon>Fabales</taxon>
        <taxon>Quillajaceae</taxon>
        <taxon>Quillaja</taxon>
    </lineage>
</organism>
<feature type="coiled-coil region" evidence="1">
    <location>
        <begin position="65"/>
        <end position="113"/>
    </location>
</feature>
<keyword evidence="1" id="KW-0175">Coiled coil</keyword>